<evidence type="ECO:0000256" key="6">
    <source>
        <dbReference type="RuleBase" id="RU363076"/>
    </source>
</evidence>
<dbReference type="PANTHER" id="PTHR23427:SF2">
    <property type="entry name" value="SURFEIT LOCUS PROTEIN 1"/>
    <property type="match status" value="1"/>
</dbReference>
<evidence type="ECO:0000313" key="8">
    <source>
        <dbReference type="Proteomes" id="UP000585327"/>
    </source>
</evidence>
<organism evidence="7 8">
    <name type="scientific">SAR86 cluster bacterium</name>
    <dbReference type="NCBI Taxonomy" id="2030880"/>
    <lineage>
        <taxon>Bacteria</taxon>
        <taxon>Pseudomonadati</taxon>
        <taxon>Pseudomonadota</taxon>
        <taxon>Gammaproteobacteria</taxon>
        <taxon>SAR86 cluster</taxon>
    </lineage>
</organism>
<dbReference type="InterPro" id="IPR045214">
    <property type="entry name" value="Surf1/Surf4"/>
</dbReference>
<comment type="similarity">
    <text evidence="2 6">Belongs to the SURF1 family.</text>
</comment>
<dbReference type="InterPro" id="IPR002994">
    <property type="entry name" value="Surf1/Shy1"/>
</dbReference>
<keyword evidence="4 6" id="KW-1133">Transmembrane helix</keyword>
<name>A0A838YNC8_9GAMM</name>
<dbReference type="Proteomes" id="UP000585327">
    <property type="component" value="Unassembled WGS sequence"/>
</dbReference>
<evidence type="ECO:0000256" key="3">
    <source>
        <dbReference type="ARBA" id="ARBA00022692"/>
    </source>
</evidence>
<comment type="caution">
    <text evidence="7">The sequence shown here is derived from an EMBL/GenBank/DDBJ whole genome shotgun (WGS) entry which is preliminary data.</text>
</comment>
<evidence type="ECO:0000313" key="7">
    <source>
        <dbReference type="EMBL" id="MBA4723746.1"/>
    </source>
</evidence>
<keyword evidence="5 6" id="KW-0472">Membrane</keyword>
<dbReference type="Pfam" id="PF02104">
    <property type="entry name" value="SURF1"/>
    <property type="match status" value="1"/>
</dbReference>
<gene>
    <name evidence="7" type="ORF">H2021_00870</name>
</gene>
<reference evidence="7 8" key="1">
    <citation type="submission" date="2020-06" db="EMBL/GenBank/DDBJ databases">
        <title>Dysbiosis in marine aquaculture revealed through microbiome analysis: reverse ecology for environmental sustainability.</title>
        <authorList>
            <person name="Haro-Moreno J.M."/>
            <person name="Coutinho F.H."/>
            <person name="Zaragoza-Solas A."/>
            <person name="Picazo A."/>
            <person name="Almagro-Moreno S."/>
            <person name="Lopez-Perez M."/>
        </authorList>
    </citation>
    <scope>NUCLEOTIDE SEQUENCE [LARGE SCALE GENOMIC DNA]</scope>
    <source>
        <strain evidence="7">MCMED-G42</strain>
    </source>
</reference>
<dbReference type="PANTHER" id="PTHR23427">
    <property type="entry name" value="SURFEIT LOCUS PROTEIN"/>
    <property type="match status" value="1"/>
</dbReference>
<feature type="transmembrane region" description="Helical" evidence="6">
    <location>
        <begin position="206"/>
        <end position="226"/>
    </location>
</feature>
<sequence length="232" mass="26515">MSKRRFNPGKRLSFFFVFFAISFFALGIWQIERGQAKSKILTAYEQAGEELPQKLSSGSFKWQRIVTKGYFDPSKQVLVDNVINKGVAGYKVLTPLISEDTKKILLVDRGWFSAGNDRSKLPQLNTTKDEVTVFGTLERPELGFVLSENLITNSLPKVSQTKNIEVLQTAFNQELFPFILVAEPTLKDSLEYIKITPTNMTPAKHFGYAVQWFTMFLAICFMYLWIGSRNEK</sequence>
<dbReference type="AlphaFoldDB" id="A0A838YNC8"/>
<accession>A0A838YNC8</accession>
<dbReference type="GO" id="GO:0005886">
    <property type="term" value="C:plasma membrane"/>
    <property type="evidence" value="ECO:0007669"/>
    <property type="project" value="UniProtKB-SubCell"/>
</dbReference>
<evidence type="ECO:0000256" key="4">
    <source>
        <dbReference type="ARBA" id="ARBA00022989"/>
    </source>
</evidence>
<feature type="transmembrane region" description="Helical" evidence="6">
    <location>
        <begin position="12"/>
        <end position="31"/>
    </location>
</feature>
<evidence type="ECO:0000256" key="1">
    <source>
        <dbReference type="ARBA" id="ARBA00004370"/>
    </source>
</evidence>
<keyword evidence="6" id="KW-1003">Cell membrane</keyword>
<dbReference type="CDD" id="cd06662">
    <property type="entry name" value="SURF1"/>
    <property type="match status" value="1"/>
</dbReference>
<dbReference type="EMBL" id="JACETM010000004">
    <property type="protein sequence ID" value="MBA4723746.1"/>
    <property type="molecule type" value="Genomic_DNA"/>
</dbReference>
<keyword evidence="3 6" id="KW-0812">Transmembrane</keyword>
<evidence type="ECO:0000256" key="2">
    <source>
        <dbReference type="ARBA" id="ARBA00007165"/>
    </source>
</evidence>
<proteinExistence type="inferred from homology"/>
<protein>
    <recommendedName>
        <fullName evidence="6">SURF1-like protein</fullName>
    </recommendedName>
</protein>
<comment type="subcellular location">
    <subcellularLocation>
        <location evidence="6">Cell membrane</location>
        <topology evidence="6">Multi-pass membrane protein</topology>
    </subcellularLocation>
    <subcellularLocation>
        <location evidence="1">Membrane</location>
    </subcellularLocation>
</comment>
<dbReference type="PROSITE" id="PS50895">
    <property type="entry name" value="SURF1"/>
    <property type="match status" value="1"/>
</dbReference>
<evidence type="ECO:0000256" key="5">
    <source>
        <dbReference type="ARBA" id="ARBA00023136"/>
    </source>
</evidence>